<dbReference type="InterPro" id="IPR050204">
    <property type="entry name" value="AraC_XylS_family_regulators"/>
</dbReference>
<dbReference type="AlphaFoldDB" id="A0A4R3YZE2"/>
<dbReference type="InterPro" id="IPR047220">
    <property type="entry name" value="RhaR_RhaS-like_N"/>
</dbReference>
<keyword evidence="11" id="KW-1185">Reference proteome</keyword>
<organism evidence="10 11">
    <name type="scientific">Biostraticola tofi</name>
    <dbReference type="NCBI Taxonomy" id="466109"/>
    <lineage>
        <taxon>Bacteria</taxon>
        <taxon>Pseudomonadati</taxon>
        <taxon>Pseudomonadota</taxon>
        <taxon>Gammaproteobacteria</taxon>
        <taxon>Enterobacterales</taxon>
        <taxon>Bruguierivoracaceae</taxon>
        <taxon>Biostraticola</taxon>
    </lineage>
</organism>
<keyword evidence="3" id="KW-0805">Transcription regulation</keyword>
<protein>
    <recommendedName>
        <fullName evidence="8">Arabinose operon regulatory protein</fullName>
    </recommendedName>
</protein>
<dbReference type="GO" id="GO:0043565">
    <property type="term" value="F:sequence-specific DNA binding"/>
    <property type="evidence" value="ECO:0007669"/>
    <property type="project" value="InterPro"/>
</dbReference>
<dbReference type="PANTHER" id="PTHR46796:SF13">
    <property type="entry name" value="HTH-TYPE TRANSCRIPTIONAL ACTIVATOR RHAS"/>
    <property type="match status" value="1"/>
</dbReference>
<dbReference type="PRINTS" id="PR00032">
    <property type="entry name" value="HTHARAC"/>
</dbReference>
<dbReference type="InterPro" id="IPR018060">
    <property type="entry name" value="HTH_AraC"/>
</dbReference>
<dbReference type="NCBIfam" id="NF010028">
    <property type="entry name" value="PRK13503.1"/>
    <property type="match status" value="1"/>
</dbReference>
<gene>
    <name evidence="10" type="ORF">EDC52_104355</name>
</gene>
<dbReference type="InterPro" id="IPR014710">
    <property type="entry name" value="RmlC-like_jellyroll"/>
</dbReference>
<dbReference type="PROSITE" id="PS01124">
    <property type="entry name" value="HTH_ARAC_FAMILY_2"/>
    <property type="match status" value="1"/>
</dbReference>
<keyword evidence="4" id="KW-0238">DNA-binding</keyword>
<accession>A0A4R3YZE2</accession>
<keyword evidence="1" id="KW-0963">Cytoplasm</keyword>
<keyword evidence="7" id="KW-0684">Rhamnose metabolism</keyword>
<evidence type="ECO:0000256" key="2">
    <source>
        <dbReference type="ARBA" id="ARBA00022737"/>
    </source>
</evidence>
<keyword evidence="2" id="KW-0677">Repeat</keyword>
<evidence type="ECO:0000256" key="7">
    <source>
        <dbReference type="ARBA" id="ARBA00023308"/>
    </source>
</evidence>
<dbReference type="EMBL" id="SMCR01000004">
    <property type="protein sequence ID" value="TCV96914.1"/>
    <property type="molecule type" value="Genomic_DNA"/>
</dbReference>
<dbReference type="Pfam" id="PF02311">
    <property type="entry name" value="AraC_binding"/>
    <property type="match status" value="1"/>
</dbReference>
<keyword evidence="5" id="KW-0010">Activator</keyword>
<dbReference type="InterPro" id="IPR020449">
    <property type="entry name" value="Tscrpt_reg_AraC-type_HTH"/>
</dbReference>
<reference evidence="10 11" key="1">
    <citation type="submission" date="2019-03" db="EMBL/GenBank/DDBJ databases">
        <title>Genomic Encyclopedia of Type Strains, Phase IV (KMG-IV): sequencing the most valuable type-strain genomes for metagenomic binning, comparative biology and taxonomic classification.</title>
        <authorList>
            <person name="Goeker M."/>
        </authorList>
    </citation>
    <scope>NUCLEOTIDE SEQUENCE [LARGE SCALE GENOMIC DNA]</scope>
    <source>
        <strain evidence="10 11">DSM 19580</strain>
    </source>
</reference>
<evidence type="ECO:0000256" key="5">
    <source>
        <dbReference type="ARBA" id="ARBA00023159"/>
    </source>
</evidence>
<proteinExistence type="predicted"/>
<evidence type="ECO:0000313" key="10">
    <source>
        <dbReference type="EMBL" id="TCV96914.1"/>
    </source>
</evidence>
<dbReference type="InterPro" id="IPR003313">
    <property type="entry name" value="AraC-bd"/>
</dbReference>
<dbReference type="Gene3D" id="1.10.10.60">
    <property type="entry name" value="Homeodomain-like"/>
    <property type="match status" value="1"/>
</dbReference>
<sequence>MTLLCGDDFFVSRDATVAIEPRHPQIDFPEHYHDFWEILLVESGSGIHVFNDQPYTLNSGTVCFVRADDRHLFENVDNLNLINVLYRSPSDFRFLADIGGFLPANNQPDWQVHWQINQAEMQRAKQFIASLAALSTDNSAENIAASEGQFLQLLIMLRQGCYQTGCNGNREQRLQSLLRWLQNNFSEEVDWTALADEFELPLRTLHRQLKQQTGMTPQRYLNRLRLLEARKQLQQSDKTITEIAHACGFSDSNHFSTQFRREFTCSPKMLRQGEMSPVMGKNIQ</sequence>
<evidence type="ECO:0000256" key="4">
    <source>
        <dbReference type="ARBA" id="ARBA00023125"/>
    </source>
</evidence>
<comment type="caution">
    <text evidence="10">The sequence shown here is derived from an EMBL/GenBank/DDBJ whole genome shotgun (WGS) entry which is preliminary data.</text>
</comment>
<dbReference type="SMART" id="SM00342">
    <property type="entry name" value="HTH_ARAC"/>
    <property type="match status" value="1"/>
</dbReference>
<dbReference type="RefSeq" id="WP_131865473.1">
    <property type="nucleotide sequence ID" value="NZ_SMCR01000004.1"/>
</dbReference>
<evidence type="ECO:0000256" key="1">
    <source>
        <dbReference type="ARBA" id="ARBA00022490"/>
    </source>
</evidence>
<dbReference type="SUPFAM" id="SSF51215">
    <property type="entry name" value="Regulatory protein AraC"/>
    <property type="match status" value="1"/>
</dbReference>
<keyword evidence="6" id="KW-0804">Transcription</keyword>
<dbReference type="OrthoDB" id="2547276at2"/>
<dbReference type="SUPFAM" id="SSF46689">
    <property type="entry name" value="Homeodomain-like"/>
    <property type="match status" value="2"/>
</dbReference>
<dbReference type="InterPro" id="IPR037923">
    <property type="entry name" value="HTH-like"/>
</dbReference>
<dbReference type="Pfam" id="PF12833">
    <property type="entry name" value="HTH_18"/>
    <property type="match status" value="1"/>
</dbReference>
<dbReference type="PANTHER" id="PTHR46796">
    <property type="entry name" value="HTH-TYPE TRANSCRIPTIONAL ACTIVATOR RHAS-RELATED"/>
    <property type="match status" value="1"/>
</dbReference>
<feature type="domain" description="HTH araC/xylS-type" evidence="9">
    <location>
        <begin position="175"/>
        <end position="273"/>
    </location>
</feature>
<evidence type="ECO:0000256" key="3">
    <source>
        <dbReference type="ARBA" id="ARBA00023015"/>
    </source>
</evidence>
<evidence type="ECO:0000259" key="9">
    <source>
        <dbReference type="PROSITE" id="PS01124"/>
    </source>
</evidence>
<name>A0A4R3YZE2_9GAMM</name>
<dbReference type="Proteomes" id="UP000295719">
    <property type="component" value="Unassembled WGS sequence"/>
</dbReference>
<evidence type="ECO:0000256" key="6">
    <source>
        <dbReference type="ARBA" id="ARBA00023163"/>
    </source>
</evidence>
<dbReference type="GO" id="GO:0003700">
    <property type="term" value="F:DNA-binding transcription factor activity"/>
    <property type="evidence" value="ECO:0007669"/>
    <property type="project" value="InterPro"/>
</dbReference>
<evidence type="ECO:0000313" key="11">
    <source>
        <dbReference type="Proteomes" id="UP000295719"/>
    </source>
</evidence>
<dbReference type="Gene3D" id="2.60.120.10">
    <property type="entry name" value="Jelly Rolls"/>
    <property type="match status" value="1"/>
</dbReference>
<dbReference type="CDD" id="cd06977">
    <property type="entry name" value="cupin_RhaR_RhaS-like_N"/>
    <property type="match status" value="1"/>
</dbReference>
<dbReference type="InterPro" id="IPR009057">
    <property type="entry name" value="Homeodomain-like_sf"/>
</dbReference>
<evidence type="ECO:0000256" key="8">
    <source>
        <dbReference type="ARBA" id="ARBA00044978"/>
    </source>
</evidence>